<evidence type="ECO:0000313" key="2">
    <source>
        <dbReference type="Proteomes" id="UP001180453"/>
    </source>
</evidence>
<organism evidence="1 2">
    <name type="scientific">Roseateles saccharophilus</name>
    <name type="common">Pseudomonas saccharophila</name>
    <dbReference type="NCBI Taxonomy" id="304"/>
    <lineage>
        <taxon>Bacteria</taxon>
        <taxon>Pseudomonadati</taxon>
        <taxon>Pseudomonadota</taxon>
        <taxon>Betaproteobacteria</taxon>
        <taxon>Burkholderiales</taxon>
        <taxon>Sphaerotilaceae</taxon>
        <taxon>Roseateles</taxon>
    </lineage>
</organism>
<accession>A0ABU1YSU4</accession>
<name>A0ABU1YSU4_ROSSA</name>
<comment type="caution">
    <text evidence="1">The sequence shown here is derived from an EMBL/GenBank/DDBJ whole genome shotgun (WGS) entry which is preliminary data.</text>
</comment>
<dbReference type="Proteomes" id="UP001180453">
    <property type="component" value="Unassembled WGS sequence"/>
</dbReference>
<keyword evidence="2" id="KW-1185">Reference proteome</keyword>
<dbReference type="EMBL" id="JAVDXU010000004">
    <property type="protein sequence ID" value="MDR7271924.1"/>
    <property type="molecule type" value="Genomic_DNA"/>
</dbReference>
<evidence type="ECO:0008006" key="3">
    <source>
        <dbReference type="Google" id="ProtNLM"/>
    </source>
</evidence>
<protein>
    <recommendedName>
        <fullName evidence="3">Glycosyltransferase</fullName>
    </recommendedName>
</protein>
<reference evidence="1 2" key="1">
    <citation type="submission" date="2023-07" db="EMBL/GenBank/DDBJ databases">
        <title>Sorghum-associated microbial communities from plants grown in Nebraska, USA.</title>
        <authorList>
            <person name="Schachtman D."/>
        </authorList>
    </citation>
    <scope>NUCLEOTIDE SEQUENCE [LARGE SCALE GENOMIC DNA]</scope>
    <source>
        <strain evidence="1 2">BE314</strain>
    </source>
</reference>
<sequence length="322" mass="36920">MPNMPPIYFGPITPQPSWAWVGEDIAKYLSKSIDVRYFTDVADIDEGSLVFWIKCPPDAVSTEEIRLKELNIVFFPVDAFLNQEDILTHREFINNATLICLHARSLASFFRRDKVEFVDHYNKYGVPIAERRPDGRTLLWIGGFQYVPYVLCALDQINWPRESIVLLTNHLHGPAKSAAEDNAVFAGLSDFSRILADSKIQLALWSEDRQREALLTCAAAFDVKYINCFNQLHKPPTKIQKYLVSGIPCAINHDFPATQQVEGLMRIKELRTDLLPRHETWRSSAYRALLSKRLRIDSVSRRYIEFAVKAVSRKKDLAHVLA</sequence>
<proteinExistence type="predicted"/>
<gene>
    <name evidence="1" type="ORF">J2X20_004598</name>
</gene>
<dbReference type="RefSeq" id="WP_310270068.1">
    <property type="nucleotide sequence ID" value="NZ_JAVDXU010000004.1"/>
</dbReference>
<evidence type="ECO:0000313" key="1">
    <source>
        <dbReference type="EMBL" id="MDR7271924.1"/>
    </source>
</evidence>